<evidence type="ECO:0000256" key="1">
    <source>
        <dbReference type="PROSITE-ProRule" id="PRU00047"/>
    </source>
</evidence>
<dbReference type="InterPro" id="IPR001878">
    <property type="entry name" value="Znf_CCHC"/>
</dbReference>
<dbReference type="SUPFAM" id="SSF57756">
    <property type="entry name" value="Retrovirus zinc finger-like domains"/>
    <property type="match status" value="1"/>
</dbReference>
<sequence length="380" mass="40624">MDASRPGVCPPPGDSPSLPGASSSFILTPASAPGPAATISTPTDLLFSSPAPVFSQSSPTQSARASCGRSRLERWQDSSPAGGSDSLPGRKSPHKLYRDVVAVQPVVVASVEGSDPLLCVPSQRSQGKKCGPVRSSPSQRPQVRKTCGPVQSSRPGRAVSQEACGDDWTVVESRRSRKQRVKLERQCVVPLDLVGRCFNCLAQGHFAFQCLKRTRCFRCRELGHRSYQCVRAKAPVWRRISAAGSSSRYGDPSRPESQGSVWRRISPTADVSASACCGGGFPRPEARASVWRRITPPAFCPKLKRLPSSKLSGQMWRQITHPPSSEVDASGDSPSLTGGNEAAGCISSAPLPAGVRPKRKRVRKRRSRAKHSGAPTPSPS</sequence>
<evidence type="ECO:0000259" key="3">
    <source>
        <dbReference type="PROSITE" id="PS50158"/>
    </source>
</evidence>
<keyword evidence="1" id="KW-0862">Zinc</keyword>
<accession>A0A804RQR9</accession>
<dbReference type="Proteomes" id="UP000007305">
    <property type="component" value="Chromosome 10"/>
</dbReference>
<dbReference type="GO" id="GO:0008270">
    <property type="term" value="F:zinc ion binding"/>
    <property type="evidence" value="ECO:0007669"/>
    <property type="project" value="UniProtKB-KW"/>
</dbReference>
<proteinExistence type="predicted"/>
<dbReference type="EnsemblPlants" id="Zm00001eb433360_T001">
    <property type="protein sequence ID" value="Zm00001eb433360_P001"/>
    <property type="gene ID" value="Zm00001eb433360"/>
</dbReference>
<feature type="compositionally biased region" description="Basic residues" evidence="2">
    <location>
        <begin position="356"/>
        <end position="371"/>
    </location>
</feature>
<keyword evidence="1" id="KW-0479">Metal-binding</keyword>
<dbReference type="GO" id="GO:0003676">
    <property type="term" value="F:nucleic acid binding"/>
    <property type="evidence" value="ECO:0007669"/>
    <property type="project" value="InterPro"/>
</dbReference>
<evidence type="ECO:0000256" key="2">
    <source>
        <dbReference type="SAM" id="MobiDB-lite"/>
    </source>
</evidence>
<organism evidence="4 5">
    <name type="scientific">Zea mays</name>
    <name type="common">Maize</name>
    <dbReference type="NCBI Taxonomy" id="4577"/>
    <lineage>
        <taxon>Eukaryota</taxon>
        <taxon>Viridiplantae</taxon>
        <taxon>Streptophyta</taxon>
        <taxon>Embryophyta</taxon>
        <taxon>Tracheophyta</taxon>
        <taxon>Spermatophyta</taxon>
        <taxon>Magnoliopsida</taxon>
        <taxon>Liliopsida</taxon>
        <taxon>Poales</taxon>
        <taxon>Poaceae</taxon>
        <taxon>PACMAD clade</taxon>
        <taxon>Panicoideae</taxon>
        <taxon>Andropogonodae</taxon>
        <taxon>Andropogoneae</taxon>
        <taxon>Tripsacinae</taxon>
        <taxon>Zea</taxon>
    </lineage>
</organism>
<dbReference type="AlphaFoldDB" id="A0A804RQR9"/>
<dbReference type="Gramene" id="Zm00001eb433360_T001">
    <property type="protein sequence ID" value="Zm00001eb433360_P001"/>
    <property type="gene ID" value="Zm00001eb433360"/>
</dbReference>
<evidence type="ECO:0000313" key="5">
    <source>
        <dbReference type="Proteomes" id="UP000007305"/>
    </source>
</evidence>
<protein>
    <recommendedName>
        <fullName evidence="3">CCHC-type domain-containing protein</fullName>
    </recommendedName>
</protein>
<dbReference type="InParanoid" id="A0A804RQR9"/>
<evidence type="ECO:0000313" key="4">
    <source>
        <dbReference type="EnsemblPlants" id="Zm00001eb433360_P001"/>
    </source>
</evidence>
<reference evidence="5" key="1">
    <citation type="journal article" date="2009" name="Science">
        <title>The B73 maize genome: complexity, diversity, and dynamics.</title>
        <authorList>
            <person name="Schnable P.S."/>
            <person name="Ware D."/>
            <person name="Fulton R.S."/>
            <person name="Stein J.C."/>
            <person name="Wei F."/>
            <person name="Pasternak S."/>
            <person name="Liang C."/>
            <person name="Zhang J."/>
            <person name="Fulton L."/>
            <person name="Graves T.A."/>
            <person name="Minx P."/>
            <person name="Reily A.D."/>
            <person name="Courtney L."/>
            <person name="Kruchowski S.S."/>
            <person name="Tomlinson C."/>
            <person name="Strong C."/>
            <person name="Delehaunty K."/>
            <person name="Fronick C."/>
            <person name="Courtney B."/>
            <person name="Rock S.M."/>
            <person name="Belter E."/>
            <person name="Du F."/>
            <person name="Kim K."/>
            <person name="Abbott R.M."/>
            <person name="Cotton M."/>
            <person name="Levy A."/>
            <person name="Marchetto P."/>
            <person name="Ochoa K."/>
            <person name="Jackson S.M."/>
            <person name="Gillam B."/>
            <person name="Chen W."/>
            <person name="Yan L."/>
            <person name="Higginbotham J."/>
            <person name="Cardenas M."/>
            <person name="Waligorski J."/>
            <person name="Applebaum E."/>
            <person name="Phelps L."/>
            <person name="Falcone J."/>
            <person name="Kanchi K."/>
            <person name="Thane T."/>
            <person name="Scimone A."/>
            <person name="Thane N."/>
            <person name="Henke J."/>
            <person name="Wang T."/>
            <person name="Ruppert J."/>
            <person name="Shah N."/>
            <person name="Rotter K."/>
            <person name="Hodges J."/>
            <person name="Ingenthron E."/>
            <person name="Cordes M."/>
            <person name="Kohlberg S."/>
            <person name="Sgro J."/>
            <person name="Delgado B."/>
            <person name="Mead K."/>
            <person name="Chinwalla A."/>
            <person name="Leonard S."/>
            <person name="Crouse K."/>
            <person name="Collura K."/>
            <person name="Kudrna D."/>
            <person name="Currie J."/>
            <person name="He R."/>
            <person name="Angelova A."/>
            <person name="Rajasekar S."/>
            <person name="Mueller T."/>
            <person name="Lomeli R."/>
            <person name="Scara G."/>
            <person name="Ko A."/>
            <person name="Delaney K."/>
            <person name="Wissotski M."/>
            <person name="Lopez G."/>
            <person name="Campos D."/>
            <person name="Braidotti M."/>
            <person name="Ashley E."/>
            <person name="Golser W."/>
            <person name="Kim H."/>
            <person name="Lee S."/>
            <person name="Lin J."/>
            <person name="Dujmic Z."/>
            <person name="Kim W."/>
            <person name="Talag J."/>
            <person name="Zuccolo A."/>
            <person name="Fan C."/>
            <person name="Sebastian A."/>
            <person name="Kramer M."/>
            <person name="Spiegel L."/>
            <person name="Nascimento L."/>
            <person name="Zutavern T."/>
            <person name="Miller B."/>
            <person name="Ambroise C."/>
            <person name="Muller S."/>
            <person name="Spooner W."/>
            <person name="Narechania A."/>
            <person name="Ren L."/>
            <person name="Wei S."/>
            <person name="Kumari S."/>
            <person name="Faga B."/>
            <person name="Levy M.J."/>
            <person name="McMahan L."/>
            <person name="Van Buren P."/>
            <person name="Vaughn M.W."/>
            <person name="Ying K."/>
            <person name="Yeh C.-T."/>
            <person name="Emrich S.J."/>
            <person name="Jia Y."/>
            <person name="Kalyanaraman A."/>
            <person name="Hsia A.-P."/>
            <person name="Barbazuk W.B."/>
            <person name="Baucom R.S."/>
            <person name="Brutnell T.P."/>
            <person name="Carpita N.C."/>
            <person name="Chaparro C."/>
            <person name="Chia J.-M."/>
            <person name="Deragon J.-M."/>
            <person name="Estill J.C."/>
            <person name="Fu Y."/>
            <person name="Jeddeloh J.A."/>
            <person name="Han Y."/>
            <person name="Lee H."/>
            <person name="Li P."/>
            <person name="Lisch D.R."/>
            <person name="Liu S."/>
            <person name="Liu Z."/>
            <person name="Nagel D.H."/>
            <person name="McCann M.C."/>
            <person name="SanMiguel P."/>
            <person name="Myers A.M."/>
            <person name="Nettleton D."/>
            <person name="Nguyen J."/>
            <person name="Penning B.W."/>
            <person name="Ponnala L."/>
            <person name="Schneider K.L."/>
            <person name="Schwartz D.C."/>
            <person name="Sharma A."/>
            <person name="Soderlund C."/>
            <person name="Springer N.M."/>
            <person name="Sun Q."/>
            <person name="Wang H."/>
            <person name="Waterman M."/>
            <person name="Westerman R."/>
            <person name="Wolfgruber T.K."/>
            <person name="Yang L."/>
            <person name="Yu Y."/>
            <person name="Zhang L."/>
            <person name="Zhou S."/>
            <person name="Zhu Q."/>
            <person name="Bennetzen J.L."/>
            <person name="Dawe R.K."/>
            <person name="Jiang J."/>
            <person name="Jiang N."/>
            <person name="Presting G.G."/>
            <person name="Wessler S.R."/>
            <person name="Aluru S."/>
            <person name="Martienssen R.A."/>
            <person name="Clifton S.W."/>
            <person name="McCombie W.R."/>
            <person name="Wing R.A."/>
            <person name="Wilson R.K."/>
        </authorList>
    </citation>
    <scope>NUCLEOTIDE SEQUENCE [LARGE SCALE GENOMIC DNA]</scope>
    <source>
        <strain evidence="5">cv. B73</strain>
    </source>
</reference>
<keyword evidence="1" id="KW-0863">Zinc-finger</keyword>
<feature type="region of interest" description="Disordered" evidence="2">
    <location>
        <begin position="1"/>
        <end position="92"/>
    </location>
</feature>
<dbReference type="InterPro" id="IPR036875">
    <property type="entry name" value="Znf_CCHC_sf"/>
</dbReference>
<dbReference type="PROSITE" id="PS50158">
    <property type="entry name" value="ZF_CCHC"/>
    <property type="match status" value="1"/>
</dbReference>
<feature type="region of interest" description="Disordered" evidence="2">
    <location>
        <begin position="321"/>
        <end position="380"/>
    </location>
</feature>
<feature type="compositionally biased region" description="Polar residues" evidence="2">
    <location>
        <begin position="54"/>
        <end position="64"/>
    </location>
</feature>
<reference evidence="4" key="3">
    <citation type="submission" date="2021-05" db="UniProtKB">
        <authorList>
            <consortium name="EnsemblPlants"/>
        </authorList>
    </citation>
    <scope>IDENTIFICATION</scope>
    <source>
        <strain evidence="4">cv. B73</strain>
    </source>
</reference>
<feature type="domain" description="CCHC-type" evidence="3">
    <location>
        <begin position="215"/>
        <end position="229"/>
    </location>
</feature>
<reference evidence="4" key="2">
    <citation type="submission" date="2019-07" db="EMBL/GenBank/DDBJ databases">
        <authorList>
            <person name="Seetharam A."/>
            <person name="Woodhouse M."/>
            <person name="Cannon E."/>
        </authorList>
    </citation>
    <scope>NUCLEOTIDE SEQUENCE [LARGE SCALE GENOMIC DNA]</scope>
    <source>
        <strain evidence="4">cv. B73</strain>
    </source>
</reference>
<dbReference type="Gene3D" id="4.10.60.10">
    <property type="entry name" value="Zinc finger, CCHC-type"/>
    <property type="match status" value="1"/>
</dbReference>
<keyword evidence="5" id="KW-1185">Reference proteome</keyword>
<dbReference type="SMART" id="SM00343">
    <property type="entry name" value="ZnF_C2HC"/>
    <property type="match status" value="2"/>
</dbReference>
<name>A0A804RQR9_MAIZE</name>
<feature type="region of interest" description="Disordered" evidence="2">
    <location>
        <begin position="124"/>
        <end position="158"/>
    </location>
</feature>